<dbReference type="GO" id="GO:0046655">
    <property type="term" value="P:folic acid metabolic process"/>
    <property type="evidence" value="ECO:0007669"/>
    <property type="project" value="TreeGrafter"/>
</dbReference>
<dbReference type="PANTHER" id="PTHR48069">
    <property type="entry name" value="DIHYDROFOLATE REDUCTASE"/>
    <property type="match status" value="1"/>
</dbReference>
<keyword evidence="6 8" id="KW-0560">Oxidoreductase</keyword>
<comment type="catalytic activity">
    <reaction evidence="8">
        <text>(6S)-5,6,7,8-tetrahydrofolate + NADP(+) = 7,8-dihydrofolate + NADPH + H(+)</text>
        <dbReference type="Rhea" id="RHEA:15009"/>
        <dbReference type="ChEBI" id="CHEBI:15378"/>
        <dbReference type="ChEBI" id="CHEBI:57451"/>
        <dbReference type="ChEBI" id="CHEBI:57453"/>
        <dbReference type="ChEBI" id="CHEBI:57783"/>
        <dbReference type="ChEBI" id="CHEBI:58349"/>
        <dbReference type="EC" id="1.5.1.3"/>
    </reaction>
</comment>
<keyword evidence="11" id="KW-1185">Reference proteome</keyword>
<dbReference type="GO" id="GO:0005829">
    <property type="term" value="C:cytosol"/>
    <property type="evidence" value="ECO:0007669"/>
    <property type="project" value="TreeGrafter"/>
</dbReference>
<dbReference type="PANTHER" id="PTHR48069:SF3">
    <property type="entry name" value="DIHYDROFOLATE REDUCTASE"/>
    <property type="match status" value="1"/>
</dbReference>
<evidence type="ECO:0000256" key="5">
    <source>
        <dbReference type="ARBA" id="ARBA00022857"/>
    </source>
</evidence>
<dbReference type="PIRSF" id="PIRSF000194">
    <property type="entry name" value="DHFR"/>
    <property type="match status" value="1"/>
</dbReference>
<dbReference type="RefSeq" id="WP_147159562.1">
    <property type="nucleotide sequence ID" value="NZ_BJYR01000013.1"/>
</dbReference>
<dbReference type="SUPFAM" id="SSF53597">
    <property type="entry name" value="Dihydrofolate reductase-like"/>
    <property type="match status" value="1"/>
</dbReference>
<comment type="pathway">
    <text evidence="1 8">Cofactor biosynthesis; tetrahydrofolate biosynthesis; 5,6,7,8-tetrahydrofolate from 7,8-dihydrofolate: step 1/1.</text>
</comment>
<evidence type="ECO:0000256" key="4">
    <source>
        <dbReference type="ARBA" id="ARBA00022563"/>
    </source>
</evidence>
<evidence type="ECO:0000313" key="11">
    <source>
        <dbReference type="Proteomes" id="UP000321464"/>
    </source>
</evidence>
<dbReference type="PROSITE" id="PS51330">
    <property type="entry name" value="DHFR_2"/>
    <property type="match status" value="1"/>
</dbReference>
<dbReference type="EC" id="1.5.1.3" evidence="3 8"/>
<dbReference type="PRINTS" id="PR00070">
    <property type="entry name" value="DHFR"/>
</dbReference>
<comment type="function">
    <text evidence="7 8">Key enzyme in folate metabolism. Catalyzes an essential reaction for de novo glycine and purine synthesis, and for DNA precursor synthesis.</text>
</comment>
<dbReference type="Gene3D" id="3.40.430.10">
    <property type="entry name" value="Dihydrofolate Reductase, subunit A"/>
    <property type="match status" value="1"/>
</dbReference>
<keyword evidence="4 8" id="KW-0554">One-carbon metabolism</keyword>
<feature type="domain" description="DHFR" evidence="9">
    <location>
        <begin position="4"/>
        <end position="159"/>
    </location>
</feature>
<accession>A0A512AKM7</accession>
<dbReference type="Pfam" id="PF00186">
    <property type="entry name" value="DHFR_1"/>
    <property type="match status" value="1"/>
</dbReference>
<dbReference type="GO" id="GO:0046654">
    <property type="term" value="P:tetrahydrofolate biosynthetic process"/>
    <property type="evidence" value="ECO:0007669"/>
    <property type="project" value="UniProtKB-UniPathway"/>
</dbReference>
<proteinExistence type="inferred from homology"/>
<dbReference type="CDD" id="cd00209">
    <property type="entry name" value="DHFR"/>
    <property type="match status" value="1"/>
</dbReference>
<protein>
    <recommendedName>
        <fullName evidence="3 8">Dihydrofolate reductase</fullName>
        <ecNumber evidence="3 8">1.5.1.3</ecNumber>
    </recommendedName>
</protein>
<sequence>MARKVFLIVARASDGTIGNKGALPWRLPADLKRFKALTMGKPMIMGRKTFASLPGLLPGRRHIVLTRDAGWSAPGAEVVHDVAGALALAGDGDVAVIGGADVLAQFEPHAQRYELTEVHGDYAGDTVLPYPASLWRETARESFPADGAYPAHDFVTFERGAA</sequence>
<organism evidence="10 11">
    <name type="scientific">Novosphingobium sediminis</name>
    <dbReference type="NCBI Taxonomy" id="707214"/>
    <lineage>
        <taxon>Bacteria</taxon>
        <taxon>Pseudomonadati</taxon>
        <taxon>Pseudomonadota</taxon>
        <taxon>Alphaproteobacteria</taxon>
        <taxon>Sphingomonadales</taxon>
        <taxon>Sphingomonadaceae</taxon>
        <taxon>Novosphingobium</taxon>
    </lineage>
</organism>
<evidence type="ECO:0000256" key="7">
    <source>
        <dbReference type="ARBA" id="ARBA00025067"/>
    </source>
</evidence>
<evidence type="ECO:0000256" key="6">
    <source>
        <dbReference type="ARBA" id="ARBA00023002"/>
    </source>
</evidence>
<dbReference type="GO" id="GO:0006730">
    <property type="term" value="P:one-carbon metabolic process"/>
    <property type="evidence" value="ECO:0007669"/>
    <property type="project" value="UniProtKB-KW"/>
</dbReference>
<evidence type="ECO:0000259" key="9">
    <source>
        <dbReference type="PROSITE" id="PS51330"/>
    </source>
</evidence>
<dbReference type="Proteomes" id="UP000321464">
    <property type="component" value="Unassembled WGS sequence"/>
</dbReference>
<dbReference type="OrthoDB" id="9804315at2"/>
<dbReference type="AlphaFoldDB" id="A0A512AKM7"/>
<dbReference type="GO" id="GO:0004146">
    <property type="term" value="F:dihydrofolate reductase activity"/>
    <property type="evidence" value="ECO:0007669"/>
    <property type="project" value="UniProtKB-EC"/>
</dbReference>
<evidence type="ECO:0000256" key="1">
    <source>
        <dbReference type="ARBA" id="ARBA00004903"/>
    </source>
</evidence>
<dbReference type="UniPathway" id="UPA00077">
    <property type="reaction ID" value="UER00158"/>
</dbReference>
<name>A0A512AKM7_9SPHN</name>
<dbReference type="GO" id="GO:0050661">
    <property type="term" value="F:NADP binding"/>
    <property type="evidence" value="ECO:0007669"/>
    <property type="project" value="InterPro"/>
</dbReference>
<evidence type="ECO:0000313" key="10">
    <source>
        <dbReference type="EMBL" id="GEO00270.1"/>
    </source>
</evidence>
<evidence type="ECO:0000256" key="2">
    <source>
        <dbReference type="ARBA" id="ARBA00009539"/>
    </source>
</evidence>
<reference evidence="10 11" key="1">
    <citation type="submission" date="2019-07" db="EMBL/GenBank/DDBJ databases">
        <title>Whole genome shotgun sequence of Novosphingobium sediminis NBRC 106119.</title>
        <authorList>
            <person name="Hosoyama A."/>
            <person name="Uohara A."/>
            <person name="Ohji S."/>
            <person name="Ichikawa N."/>
        </authorList>
    </citation>
    <scope>NUCLEOTIDE SEQUENCE [LARGE SCALE GENOMIC DNA]</scope>
    <source>
        <strain evidence="10 11">NBRC 106119</strain>
    </source>
</reference>
<keyword evidence="5 8" id="KW-0521">NADP</keyword>
<dbReference type="InterPro" id="IPR001796">
    <property type="entry name" value="DHFR_dom"/>
</dbReference>
<dbReference type="GO" id="GO:0046452">
    <property type="term" value="P:dihydrofolate metabolic process"/>
    <property type="evidence" value="ECO:0007669"/>
    <property type="project" value="TreeGrafter"/>
</dbReference>
<comment type="caution">
    <text evidence="10">The sequence shown here is derived from an EMBL/GenBank/DDBJ whole genome shotgun (WGS) entry which is preliminary data.</text>
</comment>
<dbReference type="InterPro" id="IPR012259">
    <property type="entry name" value="DHFR"/>
</dbReference>
<dbReference type="EMBL" id="BJYR01000013">
    <property type="protein sequence ID" value="GEO00270.1"/>
    <property type="molecule type" value="Genomic_DNA"/>
</dbReference>
<evidence type="ECO:0000256" key="8">
    <source>
        <dbReference type="PIRNR" id="PIRNR000194"/>
    </source>
</evidence>
<gene>
    <name evidence="10" type="primary">folA</name>
    <name evidence="10" type="ORF">NSE01_21020</name>
</gene>
<comment type="similarity">
    <text evidence="2 8">Belongs to the dihydrofolate reductase family.</text>
</comment>
<evidence type="ECO:0000256" key="3">
    <source>
        <dbReference type="ARBA" id="ARBA00012856"/>
    </source>
</evidence>
<dbReference type="InterPro" id="IPR024072">
    <property type="entry name" value="DHFR-like_dom_sf"/>
</dbReference>